<reference evidence="1 2" key="1">
    <citation type="submission" date="2017-04" db="EMBL/GenBank/DDBJ databases">
        <authorList>
            <person name="Afonso C.L."/>
            <person name="Miller P.J."/>
            <person name="Scott M.A."/>
            <person name="Spackman E."/>
            <person name="Goraichik I."/>
            <person name="Dimitrov K.M."/>
            <person name="Suarez D.L."/>
            <person name="Swayne D.E."/>
        </authorList>
    </citation>
    <scope>NUCLEOTIDE SEQUENCE [LARGE SCALE GENOMIC DNA]</scope>
    <source>
        <strain evidence="1 2">KR-140</strain>
    </source>
</reference>
<gene>
    <name evidence="1" type="ORF">SAMN00790413_04560</name>
</gene>
<dbReference type="Proteomes" id="UP000192582">
    <property type="component" value="Unassembled WGS sequence"/>
</dbReference>
<accession>A0A1W1UJZ2</accession>
<evidence type="ECO:0000313" key="2">
    <source>
        <dbReference type="Proteomes" id="UP000192582"/>
    </source>
</evidence>
<proteinExistence type="predicted"/>
<sequence>MDHAGYGRRNGSPACQGPLITQHTQAARRCSRHTRHQRWAKGETGNPPECGFLLLHSRRYLPAFLIFDPTALAAYLFW</sequence>
<dbReference type="AlphaFoldDB" id="A0A1W1UJZ2"/>
<evidence type="ECO:0000313" key="1">
    <source>
        <dbReference type="EMBL" id="SMB81387.1"/>
    </source>
</evidence>
<protein>
    <submittedName>
        <fullName evidence="1">Uncharacterized protein</fullName>
    </submittedName>
</protein>
<name>A0A1W1UJZ2_9DEIO</name>
<keyword evidence="2" id="KW-1185">Reference proteome</keyword>
<organism evidence="1 2">
    <name type="scientific">Deinococcus hopiensis KR-140</name>
    <dbReference type="NCBI Taxonomy" id="695939"/>
    <lineage>
        <taxon>Bacteria</taxon>
        <taxon>Thermotogati</taxon>
        <taxon>Deinococcota</taxon>
        <taxon>Deinococci</taxon>
        <taxon>Deinococcales</taxon>
        <taxon>Deinococcaceae</taxon>
        <taxon>Deinococcus</taxon>
    </lineage>
</organism>
<dbReference type="EMBL" id="FWWU01000005">
    <property type="protein sequence ID" value="SMB81387.1"/>
    <property type="molecule type" value="Genomic_DNA"/>
</dbReference>